<protein>
    <submittedName>
        <fullName evidence="2">Uma2 family endonuclease</fullName>
    </submittedName>
</protein>
<evidence type="ECO:0000313" key="3">
    <source>
        <dbReference type="Proteomes" id="UP000607397"/>
    </source>
</evidence>
<evidence type="ECO:0000259" key="1">
    <source>
        <dbReference type="Pfam" id="PF05685"/>
    </source>
</evidence>
<dbReference type="Gene3D" id="3.90.1570.10">
    <property type="entry name" value="tt1808, chain A"/>
    <property type="match status" value="1"/>
</dbReference>
<proteinExistence type="predicted"/>
<gene>
    <name evidence="2" type="ORF">GS597_07420</name>
</gene>
<dbReference type="AlphaFoldDB" id="A0A8K1ZY81"/>
<dbReference type="Proteomes" id="UP000607397">
    <property type="component" value="Unassembled WGS sequence"/>
</dbReference>
<dbReference type="PANTHER" id="PTHR36558">
    <property type="entry name" value="GLR1098 PROTEIN"/>
    <property type="match status" value="1"/>
</dbReference>
<reference evidence="2" key="1">
    <citation type="submission" date="2019-12" db="EMBL/GenBank/DDBJ databases">
        <title>High-Quality draft genome sequences of three cyanobacteria isolated from the limestone walls of the Old Cathedral of Coimbra.</title>
        <authorList>
            <person name="Tiago I."/>
            <person name="Soares F."/>
            <person name="Portugal A."/>
        </authorList>
    </citation>
    <scope>NUCLEOTIDE SEQUENCE [LARGE SCALE GENOMIC DNA]</scope>
    <source>
        <strain evidence="2">C</strain>
    </source>
</reference>
<organism evidence="2 3">
    <name type="scientific">Petrachloros mirabilis ULC683</name>
    <dbReference type="NCBI Taxonomy" id="2781853"/>
    <lineage>
        <taxon>Bacteria</taxon>
        <taxon>Bacillati</taxon>
        <taxon>Cyanobacteriota</taxon>
        <taxon>Cyanophyceae</taxon>
        <taxon>Synechococcales</taxon>
        <taxon>Petrachlorosaceae</taxon>
        <taxon>Petrachloros</taxon>
        <taxon>Petrachloros mirabilis</taxon>
    </lineage>
</organism>
<dbReference type="SUPFAM" id="SSF52980">
    <property type="entry name" value="Restriction endonuclease-like"/>
    <property type="match status" value="1"/>
</dbReference>
<comment type="caution">
    <text evidence="2">The sequence shown here is derived from an EMBL/GenBank/DDBJ whole genome shotgun (WGS) entry which is preliminary data.</text>
</comment>
<keyword evidence="2" id="KW-0378">Hydrolase</keyword>
<feature type="domain" description="Putative restriction endonuclease" evidence="1">
    <location>
        <begin position="13"/>
        <end position="172"/>
    </location>
</feature>
<keyword evidence="3" id="KW-1185">Reference proteome</keyword>
<dbReference type="InterPro" id="IPR008538">
    <property type="entry name" value="Uma2"/>
</dbReference>
<dbReference type="Pfam" id="PF05685">
    <property type="entry name" value="Uma2"/>
    <property type="match status" value="1"/>
</dbReference>
<dbReference type="EMBL" id="WVIC01000011">
    <property type="protein sequence ID" value="NCJ06342.1"/>
    <property type="molecule type" value="Genomic_DNA"/>
</dbReference>
<keyword evidence="2" id="KW-0540">Nuclease</keyword>
<dbReference type="InterPro" id="IPR011335">
    <property type="entry name" value="Restrct_endonuc-II-like"/>
</dbReference>
<sequence>MAQALEQRIYTPDEYLELELEAETRSEFRNGVIIPMTGGTPDHNELAINLAALLKLAVRGKPYRIFAMDQRLWIPDRQLYTYPDVMVIAKPLQLQAGRKDTVTNPGLIAEVLSPSTHDYDHGAKFSAYRTLDSFQEYLLIDQYRIHVEHYVKTAAHQWLLSEYADPGMSLALITVEVTINILDLYENIDVK</sequence>
<dbReference type="CDD" id="cd06260">
    <property type="entry name" value="DUF820-like"/>
    <property type="match status" value="1"/>
</dbReference>
<name>A0A8K1ZY81_9CYAN</name>
<accession>A0A8K1ZY81</accession>
<dbReference type="InterPro" id="IPR012296">
    <property type="entry name" value="Nuclease_put_TT1808"/>
</dbReference>
<evidence type="ECO:0000313" key="2">
    <source>
        <dbReference type="EMBL" id="NCJ06342.1"/>
    </source>
</evidence>
<dbReference type="GO" id="GO:0004519">
    <property type="term" value="F:endonuclease activity"/>
    <property type="evidence" value="ECO:0007669"/>
    <property type="project" value="UniProtKB-KW"/>
</dbReference>
<keyword evidence="2" id="KW-0255">Endonuclease</keyword>
<dbReference type="PANTHER" id="PTHR36558:SF1">
    <property type="entry name" value="RESTRICTION ENDONUCLEASE DOMAIN-CONTAINING PROTEIN-RELATED"/>
    <property type="match status" value="1"/>
</dbReference>